<keyword evidence="1" id="KW-1133">Transmembrane helix</keyword>
<comment type="caution">
    <text evidence="2">The sequence shown here is derived from an EMBL/GenBank/DDBJ whole genome shotgun (WGS) entry which is preliminary data.</text>
</comment>
<gene>
    <name evidence="2" type="ORF">ED733_006248</name>
</gene>
<keyword evidence="1" id="KW-0812">Transmembrane</keyword>
<evidence type="ECO:0000256" key="1">
    <source>
        <dbReference type="SAM" id="Phobius"/>
    </source>
</evidence>
<dbReference type="AlphaFoldDB" id="A0A5C6GAT6"/>
<name>A0A5C6GAT6_METRR</name>
<evidence type="ECO:0000313" key="3">
    <source>
        <dbReference type="Proteomes" id="UP000317257"/>
    </source>
</evidence>
<feature type="transmembrane region" description="Helical" evidence="1">
    <location>
        <begin position="94"/>
        <end position="112"/>
    </location>
</feature>
<dbReference type="Proteomes" id="UP000317257">
    <property type="component" value="Unassembled WGS sequence"/>
</dbReference>
<sequence length="146" mass="16144">MSQLLQLAAGCFYCQLHRSLYLKSKSPDFVIPQGVLLLQSPFIYGVQNPETCLLVLGEPLQNIVKRQPRAIRDFGTSYIAPTIQVNMMSPGSSLALLILGIMALIGLISWFLKSRVEIFVEALLAYKRKLTDTEQAAEIPSTAKSS</sequence>
<evidence type="ECO:0000313" key="2">
    <source>
        <dbReference type="EMBL" id="TWU75025.1"/>
    </source>
</evidence>
<organism evidence="2 3">
    <name type="scientific">Metarhizium rileyi (strain RCEF 4871)</name>
    <name type="common">Nomuraea rileyi</name>
    <dbReference type="NCBI Taxonomy" id="1649241"/>
    <lineage>
        <taxon>Eukaryota</taxon>
        <taxon>Fungi</taxon>
        <taxon>Dikarya</taxon>
        <taxon>Ascomycota</taxon>
        <taxon>Pezizomycotina</taxon>
        <taxon>Sordariomycetes</taxon>
        <taxon>Hypocreomycetidae</taxon>
        <taxon>Hypocreales</taxon>
        <taxon>Clavicipitaceae</taxon>
        <taxon>Metarhizium</taxon>
    </lineage>
</organism>
<dbReference type="EMBL" id="SBHS01000009">
    <property type="protein sequence ID" value="TWU75025.1"/>
    <property type="molecule type" value="Genomic_DNA"/>
</dbReference>
<keyword evidence="1" id="KW-0472">Membrane</keyword>
<protein>
    <submittedName>
        <fullName evidence="2">Uncharacterized protein</fullName>
    </submittedName>
</protein>
<reference evidence="3" key="1">
    <citation type="submission" date="2018-12" db="EMBL/GenBank/DDBJ databases">
        <title>The complete genome of Metarhizium rileyi, a key fungal pathogen of Lepidoptera.</title>
        <authorList>
            <person name="Binneck E."/>
            <person name="Lastra C.C.L."/>
            <person name="Sosa-Gomez D.R."/>
        </authorList>
    </citation>
    <scope>NUCLEOTIDE SEQUENCE [LARGE SCALE GENOMIC DNA]</scope>
    <source>
        <strain evidence="3">Cep018-CH2</strain>
    </source>
</reference>
<accession>A0A5C6GAT6</accession>
<proteinExistence type="predicted"/>